<organism evidence="11 12">
    <name type="scientific">Wallemia hederae</name>
    <dbReference type="NCBI Taxonomy" id="1540922"/>
    <lineage>
        <taxon>Eukaryota</taxon>
        <taxon>Fungi</taxon>
        <taxon>Dikarya</taxon>
        <taxon>Basidiomycota</taxon>
        <taxon>Wallemiomycotina</taxon>
        <taxon>Wallemiomycetes</taxon>
        <taxon>Wallemiales</taxon>
        <taxon>Wallemiaceae</taxon>
        <taxon>Wallemia</taxon>
    </lineage>
</organism>
<evidence type="ECO:0000259" key="10">
    <source>
        <dbReference type="PROSITE" id="PS51194"/>
    </source>
</evidence>
<dbReference type="InterPro" id="IPR001650">
    <property type="entry name" value="Helicase_C-like"/>
</dbReference>
<dbReference type="EC" id="3.6.4.13" evidence="7"/>
<name>A0A4T0FGQ0_9BASI</name>
<gene>
    <name evidence="11" type="ORF">E3P99_03653</name>
</gene>
<accession>A0A4T0FGQ0</accession>
<feature type="region of interest" description="Disordered" evidence="8">
    <location>
        <begin position="1"/>
        <end position="128"/>
    </location>
</feature>
<comment type="function">
    <text evidence="7">RNA helicase.</text>
</comment>
<dbReference type="GO" id="GO:0003723">
    <property type="term" value="F:RNA binding"/>
    <property type="evidence" value="ECO:0007669"/>
    <property type="project" value="UniProtKB-UniRule"/>
</dbReference>
<dbReference type="PROSITE" id="PS51194">
    <property type="entry name" value="HELICASE_CTER"/>
    <property type="match status" value="1"/>
</dbReference>
<dbReference type="GO" id="GO:0005524">
    <property type="term" value="F:ATP binding"/>
    <property type="evidence" value="ECO:0007669"/>
    <property type="project" value="UniProtKB-UniRule"/>
</dbReference>
<comment type="catalytic activity">
    <reaction evidence="7">
        <text>ATP + H2O = ADP + phosphate + H(+)</text>
        <dbReference type="Rhea" id="RHEA:13065"/>
        <dbReference type="ChEBI" id="CHEBI:15377"/>
        <dbReference type="ChEBI" id="CHEBI:15378"/>
        <dbReference type="ChEBI" id="CHEBI:30616"/>
        <dbReference type="ChEBI" id="CHEBI:43474"/>
        <dbReference type="ChEBI" id="CHEBI:456216"/>
        <dbReference type="EC" id="3.6.4.13"/>
    </reaction>
</comment>
<dbReference type="AlphaFoldDB" id="A0A4T0FGQ0"/>
<reference evidence="11 12" key="1">
    <citation type="submission" date="2019-03" db="EMBL/GenBank/DDBJ databases">
        <title>Sequencing 23 genomes of Wallemia ichthyophaga.</title>
        <authorList>
            <person name="Gostincar C."/>
        </authorList>
    </citation>
    <scope>NUCLEOTIDE SEQUENCE [LARGE SCALE GENOMIC DNA]</scope>
    <source>
        <strain evidence="11 12">EXF-5753</strain>
    </source>
</reference>
<dbReference type="GO" id="GO:0016787">
    <property type="term" value="F:hydrolase activity"/>
    <property type="evidence" value="ECO:0007669"/>
    <property type="project" value="UniProtKB-KW"/>
</dbReference>
<feature type="compositionally biased region" description="Low complexity" evidence="8">
    <location>
        <begin position="98"/>
        <end position="115"/>
    </location>
</feature>
<protein>
    <recommendedName>
        <fullName evidence="7">ATP-dependent RNA helicase</fullName>
        <ecNumber evidence="7">3.6.4.13</ecNumber>
    </recommendedName>
</protein>
<feature type="compositionally biased region" description="Low complexity" evidence="8">
    <location>
        <begin position="55"/>
        <end position="64"/>
    </location>
</feature>
<dbReference type="SMART" id="SM00487">
    <property type="entry name" value="DEXDc"/>
    <property type="match status" value="1"/>
</dbReference>
<dbReference type="InterPro" id="IPR014001">
    <property type="entry name" value="Helicase_ATP-bd"/>
</dbReference>
<evidence type="ECO:0000313" key="11">
    <source>
        <dbReference type="EMBL" id="TIA86555.1"/>
    </source>
</evidence>
<keyword evidence="12" id="KW-1185">Reference proteome</keyword>
<dbReference type="Pfam" id="PF00270">
    <property type="entry name" value="DEAD"/>
    <property type="match status" value="1"/>
</dbReference>
<dbReference type="Pfam" id="PF00271">
    <property type="entry name" value="Helicase_C"/>
    <property type="match status" value="1"/>
</dbReference>
<dbReference type="InterPro" id="IPR000629">
    <property type="entry name" value="RNA-helicase_DEAD-box_CS"/>
</dbReference>
<dbReference type="OrthoDB" id="3370at2759"/>
<dbReference type="InterPro" id="IPR027417">
    <property type="entry name" value="P-loop_NTPase"/>
</dbReference>
<keyword evidence="3 6" id="KW-0347">Helicase</keyword>
<evidence type="ECO:0000256" key="3">
    <source>
        <dbReference type="ARBA" id="ARBA00022806"/>
    </source>
</evidence>
<evidence type="ECO:0000313" key="12">
    <source>
        <dbReference type="Proteomes" id="UP000310189"/>
    </source>
</evidence>
<keyword evidence="4 6" id="KW-0067">ATP-binding</keyword>
<comment type="domain">
    <text evidence="7">The Q motif is unique to and characteristic of the DEAD box family of RNA helicases and controls ATP binding and hydrolysis.</text>
</comment>
<evidence type="ECO:0000256" key="1">
    <source>
        <dbReference type="ARBA" id="ARBA00022741"/>
    </source>
</evidence>
<comment type="similarity">
    <text evidence="6">Belongs to the DEAD box helicase family.</text>
</comment>
<evidence type="ECO:0000256" key="8">
    <source>
        <dbReference type="SAM" id="MobiDB-lite"/>
    </source>
</evidence>
<dbReference type="Gene3D" id="3.40.50.300">
    <property type="entry name" value="P-loop containing nucleotide triphosphate hydrolases"/>
    <property type="match status" value="2"/>
</dbReference>
<feature type="domain" description="Helicase ATP-binding" evidence="9">
    <location>
        <begin position="209"/>
        <end position="444"/>
    </location>
</feature>
<evidence type="ECO:0000256" key="4">
    <source>
        <dbReference type="ARBA" id="ARBA00022840"/>
    </source>
</evidence>
<dbReference type="CDD" id="cd18787">
    <property type="entry name" value="SF2_C_DEAD"/>
    <property type="match status" value="1"/>
</dbReference>
<keyword evidence="2 6" id="KW-0378">Hydrolase</keyword>
<feature type="compositionally biased region" description="Basic residues" evidence="8">
    <location>
        <begin position="14"/>
        <end position="45"/>
    </location>
</feature>
<dbReference type="PROSITE" id="PS00039">
    <property type="entry name" value="DEAD_ATP_HELICASE"/>
    <property type="match status" value="1"/>
</dbReference>
<keyword evidence="5 7" id="KW-0694">RNA-binding</keyword>
<dbReference type="SMART" id="SM00490">
    <property type="entry name" value="HELICc"/>
    <property type="match status" value="1"/>
</dbReference>
<feature type="compositionally biased region" description="Low complexity" evidence="8">
    <location>
        <begin position="72"/>
        <end position="84"/>
    </location>
</feature>
<evidence type="ECO:0000259" key="9">
    <source>
        <dbReference type="PROSITE" id="PS51192"/>
    </source>
</evidence>
<comment type="caution">
    <text evidence="11">The sequence shown here is derived from an EMBL/GenBank/DDBJ whole genome shotgun (WGS) entry which is preliminary data.</text>
</comment>
<dbReference type="PANTHER" id="PTHR24031">
    <property type="entry name" value="RNA HELICASE"/>
    <property type="match status" value="1"/>
</dbReference>
<evidence type="ECO:0000256" key="5">
    <source>
        <dbReference type="ARBA" id="ARBA00022884"/>
    </source>
</evidence>
<evidence type="ECO:0000256" key="2">
    <source>
        <dbReference type="ARBA" id="ARBA00022801"/>
    </source>
</evidence>
<dbReference type="EMBL" id="SPNW01000079">
    <property type="protein sequence ID" value="TIA86555.1"/>
    <property type="molecule type" value="Genomic_DNA"/>
</dbReference>
<dbReference type="PROSITE" id="PS51192">
    <property type="entry name" value="HELICASE_ATP_BIND_1"/>
    <property type="match status" value="1"/>
</dbReference>
<dbReference type="SUPFAM" id="SSF52540">
    <property type="entry name" value="P-loop containing nucleoside triphosphate hydrolases"/>
    <property type="match status" value="1"/>
</dbReference>
<dbReference type="Proteomes" id="UP000310189">
    <property type="component" value="Unassembled WGS sequence"/>
</dbReference>
<evidence type="ECO:0000256" key="6">
    <source>
        <dbReference type="RuleBase" id="RU000492"/>
    </source>
</evidence>
<dbReference type="GO" id="GO:0003724">
    <property type="term" value="F:RNA helicase activity"/>
    <property type="evidence" value="ECO:0007669"/>
    <property type="project" value="UniProtKB-EC"/>
</dbReference>
<feature type="domain" description="Helicase C-terminal" evidence="10">
    <location>
        <begin position="472"/>
        <end position="625"/>
    </location>
</feature>
<proteinExistence type="inferred from homology"/>
<sequence>MSDVATHAPAPTLKKSKTKAKQRYLKNKKIRRKANQAAAPKKKRRRVDEKAAKVDSSSGSSSSDSESDSDSDSSSSSGSSSSQSTAIKEPSQKPSAEPAISSKPITSPKPISEPSQAPELPLLSFPEPQNLNEVSTSELKKLGLPDLFANEISVDATQSFPSNQSDTLGLGERLRRRLAEVQFENLFAVQLAAIPLLIGDLKDDSKHPLYPAENPRDICVSAPTGSGKTLGYTLPVVEVLSRRIVTRLRALIVLPTRDLVSQVRETFELFAKGTDLKVSIEQRESYALKLLQIGTITGQQSFQQEQTKLVDQIDMLCAGGSSKVDILIATPGRLIDHINSTPNFTLQHLRFLVIDEADRLMNQSFQSWIDKVQIALTTPIKSEARKDAHDALGRTTTLHSDDKRDLMETFTRPHRSVQKMLFSATLTTDPAKIRSLHLHEPKFVIVRNNKVEDYAIPSTLEERMIVSETAYKPLMLLHLLHQRGVRRALCFTKSVESATRLMHLMRLFKDQVGNGPTVASFSSDLSPQERNKMLTKFKDGEVDMLVSTDVIARGIDVHGIENVINYDIPLDMPKYVHRVGRTARAGLVGKAWTLVEVQEAKYFKEYTKKANHEVKKVRPTTKEVEPLMEAYDVGRG</sequence>
<dbReference type="InterPro" id="IPR011545">
    <property type="entry name" value="DEAD/DEAH_box_helicase_dom"/>
</dbReference>
<evidence type="ECO:0000256" key="7">
    <source>
        <dbReference type="RuleBase" id="RU365068"/>
    </source>
</evidence>
<keyword evidence="1 6" id="KW-0547">Nucleotide-binding</keyword>
<dbReference type="CDD" id="cd17956">
    <property type="entry name" value="DEADc_DDX51"/>
    <property type="match status" value="1"/>
</dbReference>